<dbReference type="RefSeq" id="WP_161967360.1">
    <property type="nucleotide sequence ID" value="NZ_NIDE01000004.1"/>
</dbReference>
<organism evidence="1 2">
    <name type="scientific">Fimbriiglobus ruber</name>
    <dbReference type="NCBI Taxonomy" id="1908690"/>
    <lineage>
        <taxon>Bacteria</taxon>
        <taxon>Pseudomonadati</taxon>
        <taxon>Planctomycetota</taxon>
        <taxon>Planctomycetia</taxon>
        <taxon>Gemmatales</taxon>
        <taxon>Gemmataceae</taxon>
        <taxon>Fimbriiglobus</taxon>
    </lineage>
</organism>
<evidence type="ECO:0000313" key="2">
    <source>
        <dbReference type="Proteomes" id="UP000214646"/>
    </source>
</evidence>
<gene>
    <name evidence="1" type="ORF">FRUB_02697</name>
</gene>
<reference evidence="2" key="1">
    <citation type="submission" date="2017-06" db="EMBL/GenBank/DDBJ databases">
        <title>Genome analysis of Fimbriiglobus ruber SP5, the first member of the order Planctomycetales with confirmed chitinolytic capability.</title>
        <authorList>
            <person name="Ravin N.V."/>
            <person name="Rakitin A.L."/>
            <person name="Ivanova A.A."/>
            <person name="Beletsky A.V."/>
            <person name="Kulichevskaya I.S."/>
            <person name="Mardanov A.V."/>
            <person name="Dedysh S.N."/>
        </authorList>
    </citation>
    <scope>NUCLEOTIDE SEQUENCE [LARGE SCALE GENOMIC DNA]</scope>
    <source>
        <strain evidence="2">SP5</strain>
    </source>
</reference>
<name>A0A225DX78_9BACT</name>
<dbReference type="EMBL" id="NIDE01000004">
    <property type="protein sequence ID" value="OWK43098.1"/>
    <property type="molecule type" value="Genomic_DNA"/>
</dbReference>
<dbReference type="OrthoDB" id="261539at2"/>
<dbReference type="AlphaFoldDB" id="A0A225DX78"/>
<evidence type="ECO:0000313" key="1">
    <source>
        <dbReference type="EMBL" id="OWK43098.1"/>
    </source>
</evidence>
<sequence length="307" mass="35162">MTPTTPIAGTVSPDFATPWRRLARGRSVVHSDPDWDALAGAGWVARIMSEEVTDRAHAKQGRSIGRWTLTRGGRTLVVYLKRHYVLPRRLGLLAALFPSQPWSPGLEEWRNLAWAQANGIPVPRTAAVGELRGPWGRLQSFLATEELTDMLPLHEAIPRARDRMPAEAFVTWKRGLLAELARLSREFHRRGAFHQDLYLCHFYVADADIGRSPTEWAGRVVVIDFHRLAHRKIWAWWWQAKDLGQLLYSTFDVPGVTDDDRRRFWALYRGGDWSGSSPPPEWVARVARRRARRYEQHNAKVRARIAG</sequence>
<dbReference type="SUPFAM" id="SSF56112">
    <property type="entry name" value="Protein kinase-like (PK-like)"/>
    <property type="match status" value="1"/>
</dbReference>
<comment type="caution">
    <text evidence="1">The sequence shown here is derived from an EMBL/GenBank/DDBJ whole genome shotgun (WGS) entry which is preliminary data.</text>
</comment>
<protein>
    <submittedName>
        <fullName evidence="1">Lipopolysaccharide core biosynthesis protein WaaP</fullName>
    </submittedName>
</protein>
<proteinExistence type="predicted"/>
<dbReference type="InterPro" id="IPR011009">
    <property type="entry name" value="Kinase-like_dom_sf"/>
</dbReference>
<dbReference type="Proteomes" id="UP000214646">
    <property type="component" value="Unassembled WGS sequence"/>
</dbReference>
<keyword evidence="2" id="KW-1185">Reference proteome</keyword>
<accession>A0A225DX78</accession>
<dbReference type="Pfam" id="PF06293">
    <property type="entry name" value="Kdo"/>
    <property type="match status" value="1"/>
</dbReference>